<proteinExistence type="inferred from homology"/>
<dbReference type="InterPro" id="IPR053930">
    <property type="entry name" value="RapZ-like_N"/>
</dbReference>
<evidence type="ECO:0000313" key="8">
    <source>
        <dbReference type="Proteomes" id="UP000070383"/>
    </source>
</evidence>
<dbReference type="GO" id="GO:0005525">
    <property type="term" value="F:GTP binding"/>
    <property type="evidence" value="ECO:0007669"/>
    <property type="project" value="UniProtKB-UniRule"/>
</dbReference>
<feature type="binding site" evidence="4">
    <location>
        <begin position="59"/>
        <end position="62"/>
    </location>
    <ligand>
        <name>GTP</name>
        <dbReference type="ChEBI" id="CHEBI:37565"/>
    </ligand>
</feature>
<name>A0A133KEJ7_9FIRM</name>
<evidence type="ECO:0000256" key="3">
    <source>
        <dbReference type="ARBA" id="ARBA00023134"/>
    </source>
</evidence>
<dbReference type="SUPFAM" id="SSF52540">
    <property type="entry name" value="P-loop containing nucleoside triphosphate hydrolases"/>
    <property type="match status" value="1"/>
</dbReference>
<dbReference type="Proteomes" id="UP000070383">
    <property type="component" value="Unassembled WGS sequence"/>
</dbReference>
<keyword evidence="8" id="KW-1185">Reference proteome</keyword>
<dbReference type="InterPro" id="IPR027417">
    <property type="entry name" value="P-loop_NTPase"/>
</dbReference>
<dbReference type="PANTHER" id="PTHR30448">
    <property type="entry name" value="RNASE ADAPTER PROTEIN RAPZ"/>
    <property type="match status" value="1"/>
</dbReference>
<dbReference type="InterPro" id="IPR005337">
    <property type="entry name" value="RapZ-like"/>
</dbReference>
<evidence type="ECO:0000313" key="7">
    <source>
        <dbReference type="EMBL" id="KWZ77993.1"/>
    </source>
</evidence>
<dbReference type="InterPro" id="IPR053931">
    <property type="entry name" value="RapZ_C"/>
</dbReference>
<dbReference type="EMBL" id="LRPM01000039">
    <property type="protein sequence ID" value="KWZ77993.1"/>
    <property type="molecule type" value="Genomic_DNA"/>
</dbReference>
<feature type="binding site" evidence="4">
    <location>
        <begin position="8"/>
        <end position="15"/>
    </location>
    <ligand>
        <name>ATP</name>
        <dbReference type="ChEBI" id="CHEBI:30616"/>
    </ligand>
</feature>
<gene>
    <name evidence="7" type="ORF">HMPREF3200_01042</name>
</gene>
<dbReference type="Pfam" id="PF03668">
    <property type="entry name" value="RapZ-like_N"/>
    <property type="match status" value="1"/>
</dbReference>
<evidence type="ECO:0000259" key="5">
    <source>
        <dbReference type="Pfam" id="PF03668"/>
    </source>
</evidence>
<dbReference type="HAMAP" id="MF_00636">
    <property type="entry name" value="RapZ_like"/>
    <property type="match status" value="1"/>
</dbReference>
<dbReference type="STRING" id="33036.HMPREF3200_01042"/>
<dbReference type="GO" id="GO:0005524">
    <property type="term" value="F:ATP binding"/>
    <property type="evidence" value="ECO:0007669"/>
    <property type="project" value="UniProtKB-UniRule"/>
</dbReference>
<dbReference type="Pfam" id="PF22740">
    <property type="entry name" value="PapZ_C"/>
    <property type="match status" value="1"/>
</dbReference>
<evidence type="ECO:0000256" key="4">
    <source>
        <dbReference type="HAMAP-Rule" id="MF_00636"/>
    </source>
</evidence>
<evidence type="ECO:0000256" key="2">
    <source>
        <dbReference type="ARBA" id="ARBA00022840"/>
    </source>
</evidence>
<dbReference type="PANTHER" id="PTHR30448:SF0">
    <property type="entry name" value="RNASE ADAPTER PROTEIN RAPZ"/>
    <property type="match status" value="1"/>
</dbReference>
<keyword evidence="2 4" id="KW-0067">ATP-binding</keyword>
<dbReference type="PATRIC" id="fig|33036.3.peg.1033"/>
<feature type="domain" description="RapZ-like N-terminal" evidence="5">
    <location>
        <begin position="3"/>
        <end position="152"/>
    </location>
</feature>
<protein>
    <submittedName>
        <fullName evidence="7">Uncharacterized protein</fullName>
    </submittedName>
</protein>
<keyword evidence="3 4" id="KW-0342">GTP-binding</keyword>
<evidence type="ECO:0000259" key="6">
    <source>
        <dbReference type="Pfam" id="PF22740"/>
    </source>
</evidence>
<dbReference type="RefSeq" id="WP_004837702.1">
    <property type="nucleotide sequence ID" value="NZ_CAMPNK010000014.1"/>
</dbReference>
<dbReference type="OrthoDB" id="9784461at2"/>
<feature type="domain" description="RapZ C-terminal" evidence="6">
    <location>
        <begin position="161"/>
        <end position="279"/>
    </location>
</feature>
<accession>A0A133KEJ7</accession>
<comment type="caution">
    <text evidence="7">The sequence shown here is derived from an EMBL/GenBank/DDBJ whole genome shotgun (WGS) entry which is preliminary data.</text>
</comment>
<reference evidence="8" key="1">
    <citation type="submission" date="2016-01" db="EMBL/GenBank/DDBJ databases">
        <authorList>
            <person name="Mitreva M."/>
            <person name="Pepin K.H."/>
            <person name="Mihindukulasuriya K.A."/>
            <person name="Fulton R."/>
            <person name="Fronick C."/>
            <person name="O'Laughlin M."/>
            <person name="Miner T."/>
            <person name="Herter B."/>
            <person name="Rosa B.A."/>
            <person name="Cordes M."/>
            <person name="Tomlinson C."/>
            <person name="Wollam A."/>
            <person name="Palsikar V.B."/>
            <person name="Mardis E.R."/>
            <person name="Wilson R.K."/>
        </authorList>
    </citation>
    <scope>NUCLEOTIDE SEQUENCE [LARGE SCALE GENOMIC DNA]</scope>
    <source>
        <strain evidence="8">MJR8151</strain>
    </source>
</reference>
<organism evidence="7 8">
    <name type="scientific">Anaerococcus tetradius</name>
    <dbReference type="NCBI Taxonomy" id="33036"/>
    <lineage>
        <taxon>Bacteria</taxon>
        <taxon>Bacillati</taxon>
        <taxon>Bacillota</taxon>
        <taxon>Tissierellia</taxon>
        <taxon>Tissierellales</taxon>
        <taxon>Peptoniphilaceae</taxon>
        <taxon>Anaerococcus</taxon>
    </lineage>
</organism>
<dbReference type="AlphaFoldDB" id="A0A133KEJ7"/>
<sequence>MILKIITGLSGSGKTSALRAFEDMGYYAMDNVPAYLIEKFIELNNNQKNPIEKMAVVIDFRSYSLTDDLYESLLRLKKANIDTEIIYIYSSDEAIYKRYNELRRPHPLGEYGNVSEGIEKEKDLLKPIRKIADRFVDTTNYKISELKKVIEDSAYKKDKTIINLISFGFKYGLSDNFEFVFDVRFLPNPYYIKELKDENGTNKKLKDFLDGFEASKAFEDDLCKLIKNLVPEFYKQGKDIINIAIGCTGGQHRSVYMVERLYERLKDEDYILVKKHREKDRWKKNI</sequence>
<keyword evidence="1 4" id="KW-0547">Nucleotide-binding</keyword>
<dbReference type="PIRSF" id="PIRSF005052">
    <property type="entry name" value="P-loopkin"/>
    <property type="match status" value="1"/>
</dbReference>
<dbReference type="NCBIfam" id="NF003828">
    <property type="entry name" value="PRK05416.1"/>
    <property type="match status" value="1"/>
</dbReference>
<evidence type="ECO:0000256" key="1">
    <source>
        <dbReference type="ARBA" id="ARBA00022741"/>
    </source>
</evidence>